<comment type="caution">
    <text evidence="1">The sequence shown here is derived from an EMBL/GenBank/DDBJ whole genome shotgun (WGS) entry which is preliminary data.</text>
</comment>
<reference evidence="1" key="1">
    <citation type="journal article" date="2023" name="Plant J.">
        <title>Genome sequences and population genomics provide insights into the demographic history, inbreeding, and mutation load of two 'living fossil' tree species of Dipteronia.</title>
        <authorList>
            <person name="Feng Y."/>
            <person name="Comes H.P."/>
            <person name="Chen J."/>
            <person name="Zhu S."/>
            <person name="Lu R."/>
            <person name="Zhang X."/>
            <person name="Li P."/>
            <person name="Qiu J."/>
            <person name="Olsen K.M."/>
            <person name="Qiu Y."/>
        </authorList>
    </citation>
    <scope>NUCLEOTIDE SEQUENCE</scope>
    <source>
        <strain evidence="1">KIB01</strain>
    </source>
</reference>
<organism evidence="1 2">
    <name type="scientific">Dipteronia dyeriana</name>
    <dbReference type="NCBI Taxonomy" id="168575"/>
    <lineage>
        <taxon>Eukaryota</taxon>
        <taxon>Viridiplantae</taxon>
        <taxon>Streptophyta</taxon>
        <taxon>Embryophyta</taxon>
        <taxon>Tracheophyta</taxon>
        <taxon>Spermatophyta</taxon>
        <taxon>Magnoliopsida</taxon>
        <taxon>eudicotyledons</taxon>
        <taxon>Gunneridae</taxon>
        <taxon>Pentapetalae</taxon>
        <taxon>rosids</taxon>
        <taxon>malvids</taxon>
        <taxon>Sapindales</taxon>
        <taxon>Sapindaceae</taxon>
        <taxon>Hippocastanoideae</taxon>
        <taxon>Acereae</taxon>
        <taxon>Dipteronia</taxon>
    </lineage>
</organism>
<gene>
    <name evidence="1" type="ORF">Ddye_007172</name>
</gene>
<evidence type="ECO:0000313" key="1">
    <source>
        <dbReference type="EMBL" id="KAK2660639.1"/>
    </source>
</evidence>
<keyword evidence="2" id="KW-1185">Reference proteome</keyword>
<dbReference type="AlphaFoldDB" id="A0AAE0CRE3"/>
<proteinExistence type="predicted"/>
<protein>
    <submittedName>
        <fullName evidence="1">Uncharacterized protein</fullName>
    </submittedName>
</protein>
<name>A0AAE0CRE3_9ROSI</name>
<accession>A0AAE0CRE3</accession>
<dbReference type="EMBL" id="JANJYI010000002">
    <property type="protein sequence ID" value="KAK2660639.1"/>
    <property type="molecule type" value="Genomic_DNA"/>
</dbReference>
<dbReference type="Proteomes" id="UP001280121">
    <property type="component" value="Unassembled WGS sequence"/>
</dbReference>
<sequence>MEDCMNFIYYLKGGDGRDETMNAIGNRGSGGSAVENSMHLSYIRECIEKLDIAVHFAIGYFTQCYLQIPYRRLALPNAKTFCLKVGSLNTASNIASDTAAIGSSDASALICSCTQLR</sequence>
<evidence type="ECO:0000313" key="2">
    <source>
        <dbReference type="Proteomes" id="UP001280121"/>
    </source>
</evidence>